<dbReference type="InterPro" id="IPR036640">
    <property type="entry name" value="ABC1_TM_sf"/>
</dbReference>
<evidence type="ECO:0000256" key="5">
    <source>
        <dbReference type="SAM" id="Phobius"/>
    </source>
</evidence>
<evidence type="ECO:0000256" key="4">
    <source>
        <dbReference type="ARBA" id="ARBA00023136"/>
    </source>
</evidence>
<feature type="domain" description="ABC transmembrane type-1" evidence="6">
    <location>
        <begin position="101"/>
        <end position="260"/>
    </location>
</feature>
<dbReference type="EMBL" id="BARS01033617">
    <property type="protein sequence ID" value="GAG27275.1"/>
    <property type="molecule type" value="Genomic_DNA"/>
</dbReference>
<feature type="non-terminal residue" evidence="7">
    <location>
        <position position="260"/>
    </location>
</feature>
<dbReference type="Gene3D" id="1.20.1560.10">
    <property type="entry name" value="ABC transporter type 1, transmembrane domain"/>
    <property type="match status" value="1"/>
</dbReference>
<evidence type="ECO:0000256" key="1">
    <source>
        <dbReference type="ARBA" id="ARBA00004141"/>
    </source>
</evidence>
<dbReference type="PROSITE" id="PS50929">
    <property type="entry name" value="ABC_TM1F"/>
    <property type="match status" value="1"/>
</dbReference>
<evidence type="ECO:0000259" key="6">
    <source>
        <dbReference type="PROSITE" id="PS50929"/>
    </source>
</evidence>
<comment type="subcellular location">
    <subcellularLocation>
        <location evidence="1">Membrane</location>
        <topology evidence="1">Multi-pass membrane protein</topology>
    </subcellularLocation>
</comment>
<proteinExistence type="predicted"/>
<evidence type="ECO:0000256" key="3">
    <source>
        <dbReference type="ARBA" id="ARBA00022989"/>
    </source>
</evidence>
<dbReference type="InterPro" id="IPR011527">
    <property type="entry name" value="ABC1_TM_dom"/>
</dbReference>
<feature type="transmembrane region" description="Helical" evidence="5">
    <location>
        <begin position="187"/>
        <end position="220"/>
    </location>
</feature>
<feature type="non-terminal residue" evidence="7">
    <location>
        <position position="1"/>
    </location>
</feature>
<comment type="caution">
    <text evidence="7">The sequence shown here is derived from an EMBL/GenBank/DDBJ whole genome shotgun (WGS) entry which is preliminary data.</text>
</comment>
<dbReference type="GO" id="GO:0016020">
    <property type="term" value="C:membrane"/>
    <property type="evidence" value="ECO:0007669"/>
    <property type="project" value="UniProtKB-SubCell"/>
</dbReference>
<dbReference type="SUPFAM" id="SSF90123">
    <property type="entry name" value="ABC transporter transmembrane region"/>
    <property type="match status" value="1"/>
</dbReference>
<sequence>SWADKAGLKQQDRIVGAGSGLITKDIERVAAASLLEELATTDEGEITVQLRRINKEGELEDKQLQLNTTTKPAYADYAQAVVSFMPRGQTKSNKARAVMFIILLMVAVTVVRCIARFYQQYLAEKVVQVAVAKLREDVFAHVMEMPMGFFSSRGTSDTVSRVLGDTAGTGKGVKVLLGKALREPLKALGTLACAMIISYKLTLIFLCCAPATIGLGVLLGRKIRKATKRSLMSSALMLGRVQEAIGALSVVKVYNRQEHE</sequence>
<evidence type="ECO:0000256" key="2">
    <source>
        <dbReference type="ARBA" id="ARBA00022692"/>
    </source>
</evidence>
<reference evidence="7" key="1">
    <citation type="journal article" date="2014" name="Front. Microbiol.">
        <title>High frequency of phylogenetically diverse reductive dehalogenase-homologous genes in deep subseafloor sedimentary metagenomes.</title>
        <authorList>
            <person name="Kawai M."/>
            <person name="Futagami T."/>
            <person name="Toyoda A."/>
            <person name="Takaki Y."/>
            <person name="Nishi S."/>
            <person name="Hori S."/>
            <person name="Arai W."/>
            <person name="Tsubouchi T."/>
            <person name="Morono Y."/>
            <person name="Uchiyama I."/>
            <person name="Ito T."/>
            <person name="Fujiyama A."/>
            <person name="Inagaki F."/>
            <person name="Takami H."/>
        </authorList>
    </citation>
    <scope>NUCLEOTIDE SEQUENCE</scope>
    <source>
        <strain evidence="7">Expedition CK06-06</strain>
    </source>
</reference>
<dbReference type="InterPro" id="IPR039421">
    <property type="entry name" value="Type_1_exporter"/>
</dbReference>
<gene>
    <name evidence="7" type="ORF">S01H1_52039</name>
</gene>
<dbReference type="AlphaFoldDB" id="X0W9G2"/>
<keyword evidence="4 5" id="KW-0472">Membrane</keyword>
<evidence type="ECO:0000313" key="7">
    <source>
        <dbReference type="EMBL" id="GAG27275.1"/>
    </source>
</evidence>
<name>X0W9G2_9ZZZZ</name>
<protein>
    <recommendedName>
        <fullName evidence="6">ABC transmembrane type-1 domain-containing protein</fullName>
    </recommendedName>
</protein>
<feature type="transmembrane region" description="Helical" evidence="5">
    <location>
        <begin position="97"/>
        <end position="118"/>
    </location>
</feature>
<dbReference type="GO" id="GO:0015421">
    <property type="term" value="F:ABC-type oligopeptide transporter activity"/>
    <property type="evidence" value="ECO:0007669"/>
    <property type="project" value="TreeGrafter"/>
</dbReference>
<dbReference type="PANTHER" id="PTHR43394">
    <property type="entry name" value="ATP-DEPENDENT PERMEASE MDL1, MITOCHONDRIAL"/>
    <property type="match status" value="1"/>
</dbReference>
<organism evidence="7">
    <name type="scientific">marine sediment metagenome</name>
    <dbReference type="NCBI Taxonomy" id="412755"/>
    <lineage>
        <taxon>unclassified sequences</taxon>
        <taxon>metagenomes</taxon>
        <taxon>ecological metagenomes</taxon>
    </lineage>
</organism>
<keyword evidence="3 5" id="KW-1133">Transmembrane helix</keyword>
<dbReference type="GO" id="GO:0005524">
    <property type="term" value="F:ATP binding"/>
    <property type="evidence" value="ECO:0007669"/>
    <property type="project" value="InterPro"/>
</dbReference>
<dbReference type="Pfam" id="PF00664">
    <property type="entry name" value="ABC_membrane"/>
    <property type="match status" value="1"/>
</dbReference>
<accession>X0W9G2</accession>
<keyword evidence="2 5" id="KW-0812">Transmembrane</keyword>
<dbReference type="PANTHER" id="PTHR43394:SF1">
    <property type="entry name" value="ATP-BINDING CASSETTE SUB-FAMILY B MEMBER 10, MITOCHONDRIAL"/>
    <property type="match status" value="1"/>
</dbReference>